<dbReference type="InterPro" id="IPR051907">
    <property type="entry name" value="DoxX-like_oxidoreductase"/>
</dbReference>
<dbReference type="Pfam" id="PF07681">
    <property type="entry name" value="DoxX"/>
    <property type="match status" value="1"/>
</dbReference>
<evidence type="ECO:0000256" key="6">
    <source>
        <dbReference type="ARBA" id="ARBA00023136"/>
    </source>
</evidence>
<feature type="transmembrane region" description="Helical" evidence="8">
    <location>
        <begin position="105"/>
        <end position="126"/>
    </location>
</feature>
<keyword evidence="3" id="KW-1003">Cell membrane</keyword>
<feature type="transmembrane region" description="Helical" evidence="8">
    <location>
        <begin position="45"/>
        <end position="68"/>
    </location>
</feature>
<feature type="compositionally biased region" description="Basic and acidic residues" evidence="7">
    <location>
        <begin position="226"/>
        <end position="235"/>
    </location>
</feature>
<sequence>MKRVVFDVAALIARVVTGVIFVAHGLQKWQGGLGATTQMFGGMGIPLPGAAAGFATVVETVGGVFLILGLLVRPVALLLLIDMIGAIVFVHGNRGVLVGEGGWELAGALGALCLLFLALGGGRIGLDGLFGAIFRRRARQRVAEDELIEHRRGPAMGPGPSNVNVRPGGAEDAYQPGAGGPMPPAEPGMPAERPEVPRQPAAPRTHAGGLDDADMRDIDALVSEDQPEHRKPPNR</sequence>
<feature type="transmembrane region" description="Helical" evidence="8">
    <location>
        <begin position="5"/>
        <end position="25"/>
    </location>
</feature>
<reference evidence="9 10" key="1">
    <citation type="submission" date="2024-06" db="EMBL/GenBank/DDBJ databases">
        <title>The Natural Products Discovery Center: Release of the First 8490 Sequenced Strains for Exploring Actinobacteria Biosynthetic Diversity.</title>
        <authorList>
            <person name="Kalkreuter E."/>
            <person name="Kautsar S.A."/>
            <person name="Yang D."/>
            <person name="Bader C.D."/>
            <person name="Teijaro C.N."/>
            <person name="Fluegel L."/>
            <person name="Davis C.M."/>
            <person name="Simpson J.R."/>
            <person name="Lauterbach L."/>
            <person name="Steele A.D."/>
            <person name="Gui C."/>
            <person name="Meng S."/>
            <person name="Li G."/>
            <person name="Viehrig K."/>
            <person name="Ye F."/>
            <person name="Su P."/>
            <person name="Kiefer A.F."/>
            <person name="Nichols A."/>
            <person name="Cepeda A.J."/>
            <person name="Yan W."/>
            <person name="Fan B."/>
            <person name="Jiang Y."/>
            <person name="Adhikari A."/>
            <person name="Zheng C.-J."/>
            <person name="Schuster L."/>
            <person name="Cowan T.M."/>
            <person name="Smanski M.J."/>
            <person name="Chevrette M.G."/>
            <person name="De Carvalho L.P.S."/>
            <person name="Shen B."/>
        </authorList>
    </citation>
    <scope>NUCLEOTIDE SEQUENCE [LARGE SCALE GENOMIC DNA]</scope>
    <source>
        <strain evidence="9 10">NPDC049574</strain>
    </source>
</reference>
<evidence type="ECO:0000313" key="10">
    <source>
        <dbReference type="Proteomes" id="UP001552427"/>
    </source>
</evidence>
<organism evidence="9 10">
    <name type="scientific">Nonomuraea bangladeshensis</name>
    <dbReference type="NCBI Taxonomy" id="404385"/>
    <lineage>
        <taxon>Bacteria</taxon>
        <taxon>Bacillati</taxon>
        <taxon>Actinomycetota</taxon>
        <taxon>Actinomycetes</taxon>
        <taxon>Streptosporangiales</taxon>
        <taxon>Streptosporangiaceae</taxon>
        <taxon>Nonomuraea</taxon>
    </lineage>
</organism>
<protein>
    <submittedName>
        <fullName evidence="9">DoxX family protein</fullName>
    </submittedName>
</protein>
<dbReference type="RefSeq" id="WP_364460603.1">
    <property type="nucleotide sequence ID" value="NZ_JBFARM010000015.1"/>
</dbReference>
<name>A0ABV3HGR7_9ACTN</name>
<keyword evidence="6 8" id="KW-0472">Membrane</keyword>
<dbReference type="EMBL" id="JBFARM010000015">
    <property type="protein sequence ID" value="MEV4291663.1"/>
    <property type="molecule type" value="Genomic_DNA"/>
</dbReference>
<evidence type="ECO:0000313" key="9">
    <source>
        <dbReference type="EMBL" id="MEV4291663.1"/>
    </source>
</evidence>
<keyword evidence="10" id="KW-1185">Reference proteome</keyword>
<evidence type="ECO:0000256" key="3">
    <source>
        <dbReference type="ARBA" id="ARBA00022475"/>
    </source>
</evidence>
<comment type="subcellular location">
    <subcellularLocation>
        <location evidence="1">Cell membrane</location>
        <topology evidence="1">Multi-pass membrane protein</topology>
    </subcellularLocation>
</comment>
<evidence type="ECO:0000256" key="5">
    <source>
        <dbReference type="ARBA" id="ARBA00022989"/>
    </source>
</evidence>
<accession>A0ABV3HGR7</accession>
<evidence type="ECO:0000256" key="8">
    <source>
        <dbReference type="SAM" id="Phobius"/>
    </source>
</evidence>
<evidence type="ECO:0000256" key="1">
    <source>
        <dbReference type="ARBA" id="ARBA00004651"/>
    </source>
</evidence>
<keyword evidence="4 8" id="KW-0812">Transmembrane</keyword>
<feature type="transmembrane region" description="Helical" evidence="8">
    <location>
        <begin position="75"/>
        <end position="93"/>
    </location>
</feature>
<evidence type="ECO:0000256" key="2">
    <source>
        <dbReference type="ARBA" id="ARBA00006679"/>
    </source>
</evidence>
<evidence type="ECO:0000256" key="4">
    <source>
        <dbReference type="ARBA" id="ARBA00022692"/>
    </source>
</evidence>
<keyword evidence="5 8" id="KW-1133">Transmembrane helix</keyword>
<evidence type="ECO:0000256" key="7">
    <source>
        <dbReference type="SAM" id="MobiDB-lite"/>
    </source>
</evidence>
<dbReference type="PANTHER" id="PTHR33452">
    <property type="entry name" value="OXIDOREDUCTASE CATD-RELATED"/>
    <property type="match status" value="1"/>
</dbReference>
<dbReference type="InterPro" id="IPR032808">
    <property type="entry name" value="DoxX"/>
</dbReference>
<proteinExistence type="inferred from homology"/>
<dbReference type="PANTHER" id="PTHR33452:SF1">
    <property type="entry name" value="INNER MEMBRANE PROTEIN YPHA-RELATED"/>
    <property type="match status" value="1"/>
</dbReference>
<feature type="region of interest" description="Disordered" evidence="7">
    <location>
        <begin position="149"/>
        <end position="235"/>
    </location>
</feature>
<comment type="caution">
    <text evidence="9">The sequence shown here is derived from an EMBL/GenBank/DDBJ whole genome shotgun (WGS) entry which is preliminary data.</text>
</comment>
<gene>
    <name evidence="9" type="ORF">AB0K40_39675</name>
</gene>
<comment type="similarity">
    <text evidence="2">Belongs to the DoxX family.</text>
</comment>
<dbReference type="Proteomes" id="UP001552427">
    <property type="component" value="Unassembled WGS sequence"/>
</dbReference>